<feature type="compositionally biased region" description="Gly residues" evidence="2">
    <location>
        <begin position="855"/>
        <end position="870"/>
    </location>
</feature>
<organism evidence="3 4">
    <name type="scientific">Argiope bruennichi</name>
    <name type="common">Wasp spider</name>
    <name type="synonym">Aranea bruennichi</name>
    <dbReference type="NCBI Taxonomy" id="94029"/>
    <lineage>
        <taxon>Eukaryota</taxon>
        <taxon>Metazoa</taxon>
        <taxon>Ecdysozoa</taxon>
        <taxon>Arthropoda</taxon>
        <taxon>Chelicerata</taxon>
        <taxon>Arachnida</taxon>
        <taxon>Araneae</taxon>
        <taxon>Araneomorphae</taxon>
        <taxon>Entelegynae</taxon>
        <taxon>Araneoidea</taxon>
        <taxon>Araneidae</taxon>
        <taxon>Argiope</taxon>
    </lineage>
</organism>
<protein>
    <recommendedName>
        <fullName evidence="5">G domain-containing protein</fullName>
    </recommendedName>
</protein>
<evidence type="ECO:0000256" key="2">
    <source>
        <dbReference type="SAM" id="MobiDB-lite"/>
    </source>
</evidence>
<gene>
    <name evidence="3" type="ORF">HNY73_007402</name>
</gene>
<feature type="region of interest" description="Disordered" evidence="2">
    <location>
        <begin position="850"/>
        <end position="882"/>
    </location>
</feature>
<evidence type="ECO:0000313" key="4">
    <source>
        <dbReference type="Proteomes" id="UP000807504"/>
    </source>
</evidence>
<accession>A0A8T0FGE4</accession>
<feature type="coiled-coil region" evidence="1">
    <location>
        <begin position="1005"/>
        <end position="1064"/>
    </location>
</feature>
<keyword evidence="1" id="KW-0175">Coiled coil</keyword>
<feature type="region of interest" description="Disordered" evidence="2">
    <location>
        <begin position="801"/>
        <end position="831"/>
    </location>
</feature>
<dbReference type="Gene3D" id="3.40.50.300">
    <property type="entry name" value="P-loop containing nucleotide triphosphate hydrolases"/>
    <property type="match status" value="1"/>
</dbReference>
<proteinExistence type="predicted"/>
<evidence type="ECO:0000313" key="3">
    <source>
        <dbReference type="EMBL" id="KAF8789465.1"/>
    </source>
</evidence>
<keyword evidence="4" id="KW-1185">Reference proteome</keyword>
<reference evidence="3" key="2">
    <citation type="submission" date="2020-06" db="EMBL/GenBank/DDBJ databases">
        <authorList>
            <person name="Sheffer M."/>
        </authorList>
    </citation>
    <scope>NUCLEOTIDE SEQUENCE</scope>
</reference>
<evidence type="ECO:0008006" key="5">
    <source>
        <dbReference type="Google" id="ProtNLM"/>
    </source>
</evidence>
<evidence type="ECO:0000256" key="1">
    <source>
        <dbReference type="SAM" id="Coils"/>
    </source>
</evidence>
<dbReference type="Proteomes" id="UP000807504">
    <property type="component" value="Unassembled WGS sequence"/>
</dbReference>
<dbReference type="InterPro" id="IPR027417">
    <property type="entry name" value="P-loop_NTPase"/>
</dbReference>
<dbReference type="EMBL" id="JABXBU010000012">
    <property type="protein sequence ID" value="KAF8789465.1"/>
    <property type="molecule type" value="Genomic_DNA"/>
</dbReference>
<reference evidence="3" key="1">
    <citation type="journal article" date="2020" name="bioRxiv">
        <title>Chromosome-level reference genome of the European wasp spider Argiope bruennichi: a resource for studies on range expansion and evolutionary adaptation.</title>
        <authorList>
            <person name="Sheffer M.M."/>
            <person name="Hoppe A."/>
            <person name="Krehenwinkel H."/>
            <person name="Uhl G."/>
            <person name="Kuss A.W."/>
            <person name="Jensen L."/>
            <person name="Jensen C."/>
            <person name="Gillespie R.G."/>
            <person name="Hoff K.J."/>
            <person name="Prost S."/>
        </authorList>
    </citation>
    <scope>NUCLEOTIDE SEQUENCE</scope>
</reference>
<comment type="caution">
    <text evidence="3">The sequence shown here is derived from an EMBL/GenBank/DDBJ whole genome shotgun (WGS) entry which is preliminary data.</text>
</comment>
<name>A0A8T0FGE4_ARGBR</name>
<dbReference type="SUPFAM" id="SSF52540">
    <property type="entry name" value="P-loop containing nucleoside triphosphate hydrolases"/>
    <property type="match status" value="1"/>
</dbReference>
<feature type="coiled-coil region" evidence="1">
    <location>
        <begin position="1433"/>
        <end position="1460"/>
    </location>
</feature>
<sequence>MAPSLISRPGRGLNLPNTKNVLEQSASEEKGNHLIKSTFDLLERGEKEIRFDDKHKDVILILGNTGSGKSTFTQWVAGDNSKMISKETKEGTGEYIIEDHNRIGDTTLKSKTIFPELVIDDKTNAVYYDCPGFSDTQGTSHDIATTYFIKKVVDYSESVKMVFTISHPSVRKGVDRQDFMKLLRHVTDLVKDIEKFKHSIAIVATKVDNQYVKQGKNFILVEDGLMIAAIADFLQEAKQYLQDSSKRPNLSEKNNRFYENAIKFVDILLEKEGEHYTKIGIFRRPDEPGPVSDIPLLQNGKQSIERIVYEKLSFTAKSNEDFGYTVSEKTKNDINELVEEINKNLWSSFSNIARNIQDSYRNTVQQIRCQIHLFVSASGVTGADSSDAKAFRDKLNNGYNIALDLVIKTKNLMNPGQVAELVNNAISNLGIDIPKDEVLYIANQGKYFNFLQTVSDNILSSKPWNQLFKEVESFLSGSKTILLRDADLAAEKINIRMQISLNDTIKSIQEQYVEKIKLLEIQKLPEILNRDRNTIAELTEEIMNGTTIEKLLNTVDDIANNLKVSVPKEYLQNITFQGKYLKFLEIISDETLADESIGWLSPFQSIAKYFYQSERWYLFLADLYKKLSEYDIQKDRQRYNVANIEDWGQPGKPQGIFIAPNTFEKFLSKIGDYNVTEYETIKNLTIATTDLCIEEINQVLSLTLKHRPTVRCSEPHIIVKGSFVSLNETMQNIMSNFDTDNRCNNFKVQFASGKYNLFKIFALNKVFIDADLSFADKGTSVAVMAPDWEIIGSRSIELNGADGTPHAESKAKNGANPIKDGANGYPGKPGQSGESFFGVGATFVGGENLKITSNGGKGGPGQDGGDGVSGDPGRDAHTPYNSDPPCDNGCVRGFKCEGIRNKSGGGLVILTVIHREWSCTEKPFMINGLPCSRGGNGGNGGKAGKGGLTRGNFPVFRTGPAFRRYTKIHFLRGKRAQKGKTGGSGGSGGLRRKCLYMQKGIDKKIEEAESFIKKMNHEIEKASLKIEDQVYILIEETFLLQKQAEKERKELKEKREKLENALEIKGLFRCFQIIGGIVSFLSPIGAIVGTVIETASTVGESLALGNQQQTLNLSPDIVSAIKFTGDQIKALRNQKVAYLNKLLNNVSEEIKKNPEKLNDMTRKITDIEDKLKKATEDKIDFKQVKLLESELKRELRRKSEDLKIHSGDKKSVDALKIIGKLSQIVEFGSLLLHLYDKMKGDQEKIDVITDAVEKIDNKIKKLREYEDIIYDTIAPMLQEMEDHMKDISDKLGSKSQVSLDVTKWQVQSTLKDMKLLMQQLTERFVVKDELSRSIEKLDEVMTTTINLYDRIQSYQNQQNLANYIADISSVAASSIAIKDQQLVNAVNRLEFVIRANIVLKQYKTAIDALTQWAFPFPDRYIEKSMLPSQLELNTNIQDLVQEAMRRIERIKQKLDLYKTTVREGNASLMKGYFNGQSRSSKPFFVWENKEYGGLISDLLLGKEVVFKADIKKSPPLKDAIKFSEIDFHFKTINESAQSLLSETLKGFDIRATHLGNSYYRYANKIFLITSDSVTIYYSFEKNEDGIRLRSNGVYNQLESGDLLMSPYTLWEIKLINATDQYSYPDLESYKNGIDLELTGFGSYVDMNPMKLTAYMSTIAHDSTNRSVLESNATDDTECMRPKYRLVRSPNEYFGNGDYTTNGAAGCMPSPINFLCNFRYLFRSMSIYHQTTLYKETKMDHHRSSSHFESFIYGRKSEICNRPFECTGETRERTSENIFSGDFYDGSSLLLNDYRDNGKNQFIQAPDLNCSLLLADLVTRTITGNKYKSANHTIAIFSSSEKWYLKR</sequence>